<dbReference type="EMBL" id="MU629501">
    <property type="protein sequence ID" value="KAJ1256569.1"/>
    <property type="molecule type" value="Genomic_DNA"/>
</dbReference>
<comment type="caution">
    <text evidence="2">The sequence shown here is derived from an EMBL/GenBank/DDBJ whole genome shotgun (WGS) entry which is preliminary data.</text>
</comment>
<evidence type="ECO:0000256" key="1">
    <source>
        <dbReference type="SAM" id="MobiDB-lite"/>
    </source>
</evidence>
<keyword evidence="3" id="KW-1185">Reference proteome</keyword>
<protein>
    <submittedName>
        <fullName evidence="2">Uncharacterized protein</fullName>
    </submittedName>
</protein>
<feature type="compositionally biased region" description="Polar residues" evidence="1">
    <location>
        <begin position="84"/>
        <end position="95"/>
    </location>
</feature>
<accession>A0A9W8CEL6</accession>
<gene>
    <name evidence="2" type="ORF">BS78_K004900</name>
</gene>
<feature type="region of interest" description="Disordered" evidence="1">
    <location>
        <begin position="116"/>
        <end position="153"/>
    </location>
</feature>
<proteinExistence type="predicted"/>
<evidence type="ECO:0000313" key="2">
    <source>
        <dbReference type="EMBL" id="KAJ1256569.1"/>
    </source>
</evidence>
<evidence type="ECO:0000313" key="3">
    <source>
        <dbReference type="Proteomes" id="UP001164776"/>
    </source>
</evidence>
<feature type="compositionally biased region" description="Low complexity" evidence="1">
    <location>
        <begin position="1"/>
        <end position="24"/>
    </location>
</feature>
<organism evidence="2 3">
    <name type="scientific">Paspalum vaginatum</name>
    <name type="common">seashore paspalum</name>
    <dbReference type="NCBI Taxonomy" id="158149"/>
    <lineage>
        <taxon>Eukaryota</taxon>
        <taxon>Viridiplantae</taxon>
        <taxon>Streptophyta</taxon>
        <taxon>Embryophyta</taxon>
        <taxon>Tracheophyta</taxon>
        <taxon>Spermatophyta</taxon>
        <taxon>Magnoliopsida</taxon>
        <taxon>Liliopsida</taxon>
        <taxon>Poales</taxon>
        <taxon>Poaceae</taxon>
        <taxon>PACMAD clade</taxon>
        <taxon>Panicoideae</taxon>
        <taxon>Andropogonodae</taxon>
        <taxon>Paspaleae</taxon>
        <taxon>Paspalinae</taxon>
        <taxon>Paspalum</taxon>
    </lineage>
</organism>
<dbReference type="AlphaFoldDB" id="A0A9W8CEL6"/>
<reference evidence="2 3" key="1">
    <citation type="submission" date="2022-10" db="EMBL/GenBank/DDBJ databases">
        <title>WGS assembly of Paspalum vaginatum 540-79.</title>
        <authorList>
            <person name="Sun G."/>
            <person name="Wase N."/>
            <person name="Shu S."/>
            <person name="Jenkins J."/>
            <person name="Zhou B."/>
            <person name="Torres-Rodriguez J."/>
            <person name="Chen C."/>
            <person name="Sandor L."/>
            <person name="Plott C."/>
            <person name="Yoshinga Y."/>
            <person name="Daum C."/>
            <person name="Qi P."/>
            <person name="Barry K."/>
            <person name="Lipzen A."/>
            <person name="Berry L."/>
            <person name="Pedersen C."/>
            <person name="Gottilla T."/>
            <person name="Foltz A."/>
            <person name="Yu H."/>
            <person name="O'Malley R."/>
            <person name="Zhang C."/>
            <person name="Devos K."/>
            <person name="Sigmon B."/>
            <person name="Yu B."/>
            <person name="Obata T."/>
            <person name="Schmutz J."/>
            <person name="Schnable J."/>
        </authorList>
    </citation>
    <scope>NUCLEOTIDE SEQUENCE [LARGE SCALE GENOMIC DNA]</scope>
    <source>
        <strain evidence="3">cv. 540-79</strain>
    </source>
</reference>
<feature type="region of interest" description="Disordered" evidence="1">
    <location>
        <begin position="1"/>
        <end position="104"/>
    </location>
</feature>
<sequence>MRHGRQAASSPAPRAPCAHPSSRRLANVPGEAQRPVDQRCRPPRPTSFAHGAATTRRDRPTHPASNHGRRRRTPRPAATGAPSTCASQAQPSTPDGATHAAAASDARPVLQTICEGHTGRQTPCPPSSSGAARHDRASSSSAKMKPSRPVFRSRSLHRTLGYITNTVNDESANECKQRQETNSNIEHFLPAMGRDLYRRSNATGDVVVQNYRDMHIITYVLVN</sequence>
<name>A0A9W8CEL6_9POAL</name>
<dbReference type="Proteomes" id="UP001164776">
    <property type="component" value="Unassembled WGS sequence"/>
</dbReference>